<dbReference type="AlphaFoldDB" id="A0A0H5CK83"/>
<evidence type="ECO:0000313" key="5">
    <source>
        <dbReference type="EMBL" id="CEP24884.1"/>
    </source>
</evidence>
<dbReference type="Proteomes" id="UP000038830">
    <property type="component" value="Unassembled WGS sequence"/>
</dbReference>
<gene>
    <name evidence="5" type="ORF">BN1211_5825</name>
</gene>
<reference evidence="6" key="1">
    <citation type="journal article" date="2015" name="J. Biotechnol.">
        <title>The structure of the Cyberlindnera jadinii genome and its relation to Candida utilis analyzed by the occurrence of single nucleotide polymorphisms.</title>
        <authorList>
            <person name="Rupp O."/>
            <person name="Brinkrolf K."/>
            <person name="Buerth C."/>
            <person name="Kunigo M."/>
            <person name="Schneider J."/>
            <person name="Jaenicke S."/>
            <person name="Goesmann A."/>
            <person name="Puehler A."/>
            <person name="Jaeger K.-E."/>
            <person name="Ernst J.F."/>
        </authorList>
    </citation>
    <scope>NUCLEOTIDE SEQUENCE [LARGE SCALE GENOMIC DNA]</scope>
    <source>
        <strain evidence="6">ATCC 18201 / CBS 1600 / BCRC 20928 / JCM 3617 / NBRC 0987 / NRRL Y-1542</strain>
    </source>
</reference>
<dbReference type="PANTHER" id="PTHR12652:SF50">
    <property type="entry name" value="PEROXIN 11"/>
    <property type="match status" value="1"/>
</dbReference>
<keyword evidence="2" id="KW-0472">Membrane</keyword>
<dbReference type="Pfam" id="PF05648">
    <property type="entry name" value="PEX11"/>
    <property type="match status" value="1"/>
</dbReference>
<accession>A0A0H5CK83</accession>
<proteinExistence type="predicted"/>
<dbReference type="PANTHER" id="PTHR12652">
    <property type="entry name" value="PEROXISOMAL BIOGENESIS FACTOR 11"/>
    <property type="match status" value="1"/>
</dbReference>
<sequence length="384" mass="44225">MEFVSHLNDPDVFNDPQGFRELNIQLFAKEKATDISSTASPGQLSPTLKAVVSDDVEIDVEDERELGASTKAISNIELFKLLLSKVAGKDRLSKVSQYALNLIKFHLINTRRFIINEKFENISPDPREHWREPLKYMKLLLFLNSTTLEKKIFEATKNISSFRYALRFGGTPLRIKSFIETLKSFTKSPSLLNFHLIFCNEQFLGDFIDLYYGIFDELELLFKINVLTNPTVKSFVVRQGVLAWYADILLGLKKNWVKLETNRERQLQIDIQRQVRKRASIMSKKIVESVGSTPLRHQLMREFANRSPVDTGVTLAQELQQLKREEAIAKLDLIRLSFDFMCDSIDVFNLNLPSNVYLTCGLISGICGLRKVWVMCRQELEDKC</sequence>
<evidence type="ECO:0000313" key="6">
    <source>
        <dbReference type="Proteomes" id="UP000038830"/>
    </source>
</evidence>
<protein>
    <submittedName>
        <fullName evidence="5">Uncharacterized protein</fullName>
    </submittedName>
</protein>
<dbReference type="GO" id="GO:0005778">
    <property type="term" value="C:peroxisomal membrane"/>
    <property type="evidence" value="ECO:0007669"/>
    <property type="project" value="UniProtKB-SubCell"/>
</dbReference>
<dbReference type="GO" id="GO:0016559">
    <property type="term" value="P:peroxisome fission"/>
    <property type="evidence" value="ECO:0007669"/>
    <property type="project" value="InterPro"/>
</dbReference>
<evidence type="ECO:0000256" key="1">
    <source>
        <dbReference type="ARBA" id="ARBA00022593"/>
    </source>
</evidence>
<dbReference type="InterPro" id="IPR008733">
    <property type="entry name" value="PEX11"/>
</dbReference>
<evidence type="ECO:0000256" key="2">
    <source>
        <dbReference type="ARBA" id="ARBA00023136"/>
    </source>
</evidence>
<organism evidence="5 6">
    <name type="scientific">Cyberlindnera jadinii (strain ATCC 18201 / CBS 1600 / BCRC 20928 / JCM 3617 / NBRC 0987 / NRRL Y-1542)</name>
    <name type="common">Torula yeast</name>
    <name type="synonym">Candida utilis</name>
    <dbReference type="NCBI Taxonomy" id="983966"/>
    <lineage>
        <taxon>Eukaryota</taxon>
        <taxon>Fungi</taxon>
        <taxon>Dikarya</taxon>
        <taxon>Ascomycota</taxon>
        <taxon>Saccharomycotina</taxon>
        <taxon>Saccharomycetes</taxon>
        <taxon>Phaffomycetales</taxon>
        <taxon>Phaffomycetaceae</taxon>
        <taxon>Cyberlindnera</taxon>
    </lineage>
</organism>
<keyword evidence="3" id="KW-0576">Peroxisome</keyword>
<dbReference type="EMBL" id="CDQK01000007">
    <property type="protein sequence ID" value="CEP24884.1"/>
    <property type="molecule type" value="Genomic_DNA"/>
</dbReference>
<keyword evidence="1" id="KW-0962">Peroxisome biogenesis</keyword>
<comment type="subcellular location">
    <subcellularLocation>
        <location evidence="4">Peroxisome membrane</location>
    </subcellularLocation>
</comment>
<name>A0A0H5CK83_CYBJN</name>
<evidence type="ECO:0000256" key="4">
    <source>
        <dbReference type="ARBA" id="ARBA00046271"/>
    </source>
</evidence>
<evidence type="ECO:0000256" key="3">
    <source>
        <dbReference type="ARBA" id="ARBA00023140"/>
    </source>
</evidence>